<dbReference type="Gene3D" id="3.40.50.300">
    <property type="entry name" value="P-loop containing nucleotide triphosphate hydrolases"/>
    <property type="match status" value="2"/>
</dbReference>
<dbReference type="Pfam" id="PF07724">
    <property type="entry name" value="AAA_2"/>
    <property type="match status" value="1"/>
</dbReference>
<dbReference type="Gene3D" id="1.10.8.60">
    <property type="match status" value="2"/>
</dbReference>
<evidence type="ECO:0000259" key="4">
    <source>
        <dbReference type="SMART" id="SM00382"/>
    </source>
</evidence>
<organism evidence="6 7">
    <name type="scientific">candidate division WWE3 bacterium RIFOXYA2_FULL_46_9</name>
    <dbReference type="NCBI Taxonomy" id="1802636"/>
    <lineage>
        <taxon>Bacteria</taxon>
        <taxon>Katanobacteria</taxon>
    </lineage>
</organism>
<keyword evidence="1" id="KW-0547">Nucleotide-binding</keyword>
<feature type="domain" description="AAA+ ATPase" evidence="4">
    <location>
        <begin position="161"/>
        <end position="297"/>
    </location>
</feature>
<evidence type="ECO:0000313" key="7">
    <source>
        <dbReference type="Proteomes" id="UP000176614"/>
    </source>
</evidence>
<evidence type="ECO:0000256" key="2">
    <source>
        <dbReference type="ARBA" id="ARBA00022840"/>
    </source>
</evidence>
<evidence type="ECO:0000256" key="3">
    <source>
        <dbReference type="ARBA" id="ARBA00023186"/>
    </source>
</evidence>
<dbReference type="SUPFAM" id="SSF52540">
    <property type="entry name" value="P-loop containing nucleoside triphosphate hydrolases"/>
    <property type="match status" value="2"/>
</dbReference>
<protein>
    <recommendedName>
        <fullName evidence="8">Clp R domain-containing protein</fullName>
    </recommendedName>
</protein>
<keyword evidence="2" id="KW-0067">ATP-binding</keyword>
<sequence length="762" mass="85453">MKISQLTIRARNLLHEFDGKIEVELGKLLIQIDKSNGLGSFLIHNVPLTIGKGKKKLKINDLIVEAFFQASKLEASYVGTEHLLLAGLKIVQDKQYERAKNFLERVKVFPDYLSQQGKTDKTPYLSSFSTVLTKKTNLSKDKFPFERAELNSLISGLMLKTIQGVLLVGEPGVGKRDLIQKLASKMIRLEVPISLIGRDIFEFDIISFMTSLANRGGNFEFGISQLNDELRTLNKPVIYIKDFQSLFFSTSMGMTAPVFYNMFKSTIIDSGAYLLADLPMSLYEKILTENEHVLDDFFVVEITEPDDASNIIALKKAAEELSKAHGVKIPTNIIDYVYKKAKTLNVTLKFPQKGIDLLDHCCTRLILKSSRVAAKYKKTFDESIESNIELDNLLEKGSYEKALSAKKKLYTLGSKLLKIKEFSPGKYPILTIKAVDEALLTFKEDKSVTDESIDMTKFASLAKKVKERIVGQENAVDLVTKALIRSRLGLRSKKRPLGNFLFLGPTGVGKTELAKVLADEFFGEDSLIRLDMSDFGEKHTVARLVGAPPGYVGYGEGGELTTKISSKPDCVVLFDEIEKAHPDVLNILLQIMEEGELADAKGNTFDFSKSVVVLTSNAGTEILHNSEIGFEPKLSDSIQIEKSLLQNLKKLLKPELINRFDEIIVFNQLNTKTQKRVLDILIKEITDNLHAKNISLQVKKAAKEYLLEKGYSKEYGARSLRRVLERELLDRIAEYLLDNEKRPLFIEVEKSGKGLGVVPTDL</sequence>
<dbReference type="InterPro" id="IPR050130">
    <property type="entry name" value="ClpA_ClpB"/>
</dbReference>
<keyword evidence="3" id="KW-0143">Chaperone</keyword>
<dbReference type="GO" id="GO:0034605">
    <property type="term" value="P:cellular response to heat"/>
    <property type="evidence" value="ECO:0007669"/>
    <property type="project" value="TreeGrafter"/>
</dbReference>
<name>A0A1F4VYV9_UNCKA</name>
<dbReference type="CDD" id="cd19499">
    <property type="entry name" value="RecA-like_ClpB_Hsp104-like"/>
    <property type="match status" value="1"/>
</dbReference>
<dbReference type="PANTHER" id="PTHR11638:SF188">
    <property type="entry name" value="ATP-DEPENDENT CLP PROTEASE ATP-BINDING SUBUNIT CLPL"/>
    <property type="match status" value="1"/>
</dbReference>
<evidence type="ECO:0000313" key="6">
    <source>
        <dbReference type="EMBL" id="OGC62366.1"/>
    </source>
</evidence>
<dbReference type="EMBL" id="MEVT01000020">
    <property type="protein sequence ID" value="OGC62366.1"/>
    <property type="molecule type" value="Genomic_DNA"/>
</dbReference>
<evidence type="ECO:0000259" key="5">
    <source>
        <dbReference type="SMART" id="SM01086"/>
    </source>
</evidence>
<proteinExistence type="predicted"/>
<comment type="caution">
    <text evidence="6">The sequence shown here is derived from an EMBL/GenBank/DDBJ whole genome shotgun (WGS) entry which is preliminary data.</text>
</comment>
<dbReference type="GO" id="GO:0005737">
    <property type="term" value="C:cytoplasm"/>
    <property type="evidence" value="ECO:0007669"/>
    <property type="project" value="TreeGrafter"/>
</dbReference>
<accession>A0A1F4VYV9</accession>
<dbReference type="Pfam" id="PF10431">
    <property type="entry name" value="ClpB_D2-small"/>
    <property type="match status" value="1"/>
</dbReference>
<dbReference type="PANTHER" id="PTHR11638">
    <property type="entry name" value="ATP-DEPENDENT CLP PROTEASE"/>
    <property type="match status" value="1"/>
</dbReference>
<dbReference type="InterPro" id="IPR019489">
    <property type="entry name" value="Clp_ATPase_C"/>
</dbReference>
<dbReference type="InterPro" id="IPR001270">
    <property type="entry name" value="ClpA/B"/>
</dbReference>
<dbReference type="AlphaFoldDB" id="A0A1F4VYV9"/>
<dbReference type="InterPro" id="IPR003593">
    <property type="entry name" value="AAA+_ATPase"/>
</dbReference>
<dbReference type="Pfam" id="PF17871">
    <property type="entry name" value="AAA_lid_9"/>
    <property type="match status" value="1"/>
</dbReference>
<evidence type="ECO:0008006" key="8">
    <source>
        <dbReference type="Google" id="ProtNLM"/>
    </source>
</evidence>
<feature type="domain" description="AAA+ ATPase" evidence="4">
    <location>
        <begin position="496"/>
        <end position="670"/>
    </location>
</feature>
<evidence type="ECO:0000256" key="1">
    <source>
        <dbReference type="ARBA" id="ARBA00022741"/>
    </source>
</evidence>
<reference evidence="6 7" key="1">
    <citation type="journal article" date="2016" name="Nat. Commun.">
        <title>Thousands of microbial genomes shed light on interconnected biogeochemical processes in an aquifer system.</title>
        <authorList>
            <person name="Anantharaman K."/>
            <person name="Brown C.T."/>
            <person name="Hug L.A."/>
            <person name="Sharon I."/>
            <person name="Castelle C.J."/>
            <person name="Probst A.J."/>
            <person name="Thomas B.C."/>
            <person name="Singh A."/>
            <person name="Wilkins M.J."/>
            <person name="Karaoz U."/>
            <person name="Brodie E.L."/>
            <person name="Williams K.H."/>
            <person name="Hubbard S.S."/>
            <person name="Banfield J.F."/>
        </authorList>
    </citation>
    <scope>NUCLEOTIDE SEQUENCE [LARGE SCALE GENOMIC DNA]</scope>
</reference>
<feature type="domain" description="Clp ATPase C-terminal" evidence="5">
    <location>
        <begin position="669"/>
        <end position="757"/>
    </location>
</feature>
<dbReference type="PRINTS" id="PR00300">
    <property type="entry name" value="CLPPROTEASEA"/>
</dbReference>
<dbReference type="SMART" id="SM01086">
    <property type="entry name" value="ClpB_D2-small"/>
    <property type="match status" value="1"/>
</dbReference>
<dbReference type="GO" id="GO:0016887">
    <property type="term" value="F:ATP hydrolysis activity"/>
    <property type="evidence" value="ECO:0007669"/>
    <property type="project" value="InterPro"/>
</dbReference>
<dbReference type="InterPro" id="IPR027417">
    <property type="entry name" value="P-loop_NTPase"/>
</dbReference>
<dbReference type="SMART" id="SM00382">
    <property type="entry name" value="AAA"/>
    <property type="match status" value="2"/>
</dbReference>
<gene>
    <name evidence="6" type="ORF">A2264_05360</name>
</gene>
<dbReference type="GO" id="GO:0005524">
    <property type="term" value="F:ATP binding"/>
    <property type="evidence" value="ECO:0007669"/>
    <property type="project" value="UniProtKB-KW"/>
</dbReference>
<dbReference type="InterPro" id="IPR003959">
    <property type="entry name" value="ATPase_AAA_core"/>
</dbReference>
<dbReference type="InterPro" id="IPR041546">
    <property type="entry name" value="ClpA/ClpB_AAA_lid"/>
</dbReference>
<dbReference type="Proteomes" id="UP000176614">
    <property type="component" value="Unassembled WGS sequence"/>
</dbReference>
<dbReference type="FunFam" id="3.40.50.300:FF:000025">
    <property type="entry name" value="ATP-dependent Clp protease subunit"/>
    <property type="match status" value="1"/>
</dbReference>